<gene>
    <name evidence="2" type="ORF">CPB84DRAFT_1398195</name>
</gene>
<name>A0A9P5NGX4_GYMJU</name>
<dbReference type="AlphaFoldDB" id="A0A9P5NGX4"/>
<accession>A0A9P5NGX4</accession>
<protein>
    <submittedName>
        <fullName evidence="2">Uncharacterized protein</fullName>
    </submittedName>
</protein>
<feature type="region of interest" description="Disordered" evidence="1">
    <location>
        <begin position="91"/>
        <end position="110"/>
    </location>
</feature>
<keyword evidence="3" id="KW-1185">Reference proteome</keyword>
<reference evidence="2" key="1">
    <citation type="submission" date="2020-11" db="EMBL/GenBank/DDBJ databases">
        <authorList>
            <consortium name="DOE Joint Genome Institute"/>
            <person name="Ahrendt S."/>
            <person name="Riley R."/>
            <person name="Andreopoulos W."/>
            <person name="LaButti K."/>
            <person name="Pangilinan J."/>
            <person name="Ruiz-duenas F.J."/>
            <person name="Barrasa J.M."/>
            <person name="Sanchez-Garcia M."/>
            <person name="Camarero S."/>
            <person name="Miyauchi S."/>
            <person name="Serrano A."/>
            <person name="Linde D."/>
            <person name="Babiker R."/>
            <person name="Drula E."/>
            <person name="Ayuso-Fernandez I."/>
            <person name="Pacheco R."/>
            <person name="Padilla G."/>
            <person name="Ferreira P."/>
            <person name="Barriuso J."/>
            <person name="Kellner H."/>
            <person name="Castanera R."/>
            <person name="Alfaro M."/>
            <person name="Ramirez L."/>
            <person name="Pisabarro A.G."/>
            <person name="Kuo A."/>
            <person name="Tritt A."/>
            <person name="Lipzen A."/>
            <person name="He G."/>
            <person name="Yan M."/>
            <person name="Ng V."/>
            <person name="Cullen D."/>
            <person name="Martin F."/>
            <person name="Rosso M.-N."/>
            <person name="Henrissat B."/>
            <person name="Hibbett D."/>
            <person name="Martinez A.T."/>
            <person name="Grigoriev I.V."/>
        </authorList>
    </citation>
    <scope>NUCLEOTIDE SEQUENCE</scope>
    <source>
        <strain evidence="2">AH 44721</strain>
    </source>
</reference>
<proteinExistence type="predicted"/>
<comment type="caution">
    <text evidence="2">The sequence shown here is derived from an EMBL/GenBank/DDBJ whole genome shotgun (WGS) entry which is preliminary data.</text>
</comment>
<organism evidence="2 3">
    <name type="scientific">Gymnopilus junonius</name>
    <name type="common">Spectacular rustgill mushroom</name>
    <name type="synonym">Gymnopilus spectabilis subsp. junonius</name>
    <dbReference type="NCBI Taxonomy" id="109634"/>
    <lineage>
        <taxon>Eukaryota</taxon>
        <taxon>Fungi</taxon>
        <taxon>Dikarya</taxon>
        <taxon>Basidiomycota</taxon>
        <taxon>Agaricomycotina</taxon>
        <taxon>Agaricomycetes</taxon>
        <taxon>Agaricomycetidae</taxon>
        <taxon>Agaricales</taxon>
        <taxon>Agaricineae</taxon>
        <taxon>Hymenogastraceae</taxon>
        <taxon>Gymnopilus</taxon>
    </lineage>
</organism>
<sequence length="110" mass="12404">MPPSLSNDDPITHYGPHHYESAPMHPGESSTITIYSWALSDIHPFKPSPRPCCTIPTINYNDLNFTPPCKVLQTSLLLLFGNFQCLQHHTANRHHQEHHTQLPVKAGSSR</sequence>
<feature type="region of interest" description="Disordered" evidence="1">
    <location>
        <begin position="1"/>
        <end position="28"/>
    </location>
</feature>
<evidence type="ECO:0000313" key="3">
    <source>
        <dbReference type="Proteomes" id="UP000724874"/>
    </source>
</evidence>
<dbReference type="Proteomes" id="UP000724874">
    <property type="component" value="Unassembled WGS sequence"/>
</dbReference>
<dbReference type="EMBL" id="JADNYJ010000075">
    <property type="protein sequence ID" value="KAF8890552.1"/>
    <property type="molecule type" value="Genomic_DNA"/>
</dbReference>
<evidence type="ECO:0000256" key="1">
    <source>
        <dbReference type="SAM" id="MobiDB-lite"/>
    </source>
</evidence>
<evidence type="ECO:0000313" key="2">
    <source>
        <dbReference type="EMBL" id="KAF8890552.1"/>
    </source>
</evidence>